<organism evidence="1 2">
    <name type="scientific">Alternaria panax</name>
    <dbReference type="NCBI Taxonomy" id="48097"/>
    <lineage>
        <taxon>Eukaryota</taxon>
        <taxon>Fungi</taxon>
        <taxon>Dikarya</taxon>
        <taxon>Ascomycota</taxon>
        <taxon>Pezizomycotina</taxon>
        <taxon>Dothideomycetes</taxon>
        <taxon>Pleosporomycetidae</taxon>
        <taxon>Pleosporales</taxon>
        <taxon>Pleosporineae</taxon>
        <taxon>Pleosporaceae</taxon>
        <taxon>Alternaria</taxon>
        <taxon>Alternaria sect. Panax</taxon>
    </lineage>
</organism>
<dbReference type="AlphaFoldDB" id="A0AAD4IKF5"/>
<dbReference type="EMBL" id="JAANER010000001">
    <property type="protein sequence ID" value="KAG9196063.1"/>
    <property type="molecule type" value="Genomic_DNA"/>
</dbReference>
<evidence type="ECO:0000313" key="2">
    <source>
        <dbReference type="Proteomes" id="UP001199106"/>
    </source>
</evidence>
<reference evidence="1" key="1">
    <citation type="submission" date="2021-07" db="EMBL/GenBank/DDBJ databases">
        <title>Genome Resource of American Ginseng Black Spot Pathogen Alternaria panax.</title>
        <authorList>
            <person name="Qiu C."/>
            <person name="Wang W."/>
            <person name="Liu Z."/>
        </authorList>
    </citation>
    <scope>NUCLEOTIDE SEQUENCE</scope>
    <source>
        <strain evidence="1">BNCC115425</strain>
    </source>
</reference>
<accession>A0AAD4IKF5</accession>
<protein>
    <submittedName>
        <fullName evidence="1">Uncharacterized protein</fullName>
    </submittedName>
</protein>
<gene>
    <name evidence="1" type="ORF">G6011_01184</name>
</gene>
<evidence type="ECO:0000313" key="1">
    <source>
        <dbReference type="EMBL" id="KAG9196063.1"/>
    </source>
</evidence>
<dbReference type="Proteomes" id="UP001199106">
    <property type="component" value="Unassembled WGS sequence"/>
</dbReference>
<keyword evidence="2" id="KW-1185">Reference proteome</keyword>
<proteinExistence type="predicted"/>
<sequence>MVDDGDSVSLDNIQTELALRANEPDCPTTITQTLIDARDMVQNLEDTGLTTNMSSVRGGLVKALGLTASNELLRWLAHSLGDNYHENTTLAGLRQAWKLYKSKAFRKVLNVEEEALTAFANDFEAAVAERLANGRIRPSAHLSVPKLLEAAEDVTQAIKADPAVQQDFTYAKDTSVFDSPATDEQIAQAEARLDYFTGLSLNIPAQWDNWPVAPSPTAVGYGDYPENFLISRALELGFEDIDNVWLIPPFVITPIKDAVKTLLEDESLSELNKNSVRNAARGFAGSEQEWEKMEWACVTWASGRTVAMSFYLSVRSLA</sequence>
<comment type="caution">
    <text evidence="1">The sequence shown here is derived from an EMBL/GenBank/DDBJ whole genome shotgun (WGS) entry which is preliminary data.</text>
</comment>
<name>A0AAD4IKF5_9PLEO</name>